<organism evidence="2 3">
    <name type="scientific">Sphingomonas edaphi</name>
    <dbReference type="NCBI Taxonomy" id="2315689"/>
    <lineage>
        <taxon>Bacteria</taxon>
        <taxon>Pseudomonadati</taxon>
        <taxon>Pseudomonadota</taxon>
        <taxon>Alphaproteobacteria</taxon>
        <taxon>Sphingomonadales</taxon>
        <taxon>Sphingomonadaceae</taxon>
        <taxon>Sphingomonas</taxon>
    </lineage>
</organism>
<name>A0A418Q379_9SPHN</name>
<evidence type="ECO:0000313" key="2">
    <source>
        <dbReference type="EMBL" id="RIX32323.1"/>
    </source>
</evidence>
<accession>A0A418Q379</accession>
<dbReference type="Proteomes" id="UP000285023">
    <property type="component" value="Unassembled WGS sequence"/>
</dbReference>
<protein>
    <submittedName>
        <fullName evidence="2">Uncharacterized protein</fullName>
    </submittedName>
</protein>
<keyword evidence="1" id="KW-0732">Signal</keyword>
<dbReference type="InterPro" id="IPR009045">
    <property type="entry name" value="Zn_M74/Hedgehog-like"/>
</dbReference>
<dbReference type="EMBL" id="QXTF01000001">
    <property type="protein sequence ID" value="RIX32323.1"/>
    <property type="molecule type" value="Genomic_DNA"/>
</dbReference>
<gene>
    <name evidence="2" type="ORF">D3M59_05060</name>
</gene>
<evidence type="ECO:0000313" key="3">
    <source>
        <dbReference type="Proteomes" id="UP000285023"/>
    </source>
</evidence>
<dbReference type="AlphaFoldDB" id="A0A418Q379"/>
<reference evidence="2 3" key="1">
    <citation type="submission" date="2018-09" db="EMBL/GenBank/DDBJ databases">
        <title>Sphingomonas sp. DAC4.</title>
        <authorList>
            <person name="Seo T."/>
        </authorList>
    </citation>
    <scope>NUCLEOTIDE SEQUENCE [LARGE SCALE GENOMIC DNA]</scope>
    <source>
        <strain evidence="2 3">DAC4</strain>
    </source>
</reference>
<sequence>MIRWIAAILLLVAPVAAHAQPFNPAAEYITAGQDEPGYRAWMARANWRPTYVKAFNDYLSANGVGGVAPTWQLLRTATDWSRCGAEPFEVPPVNAWPNIVAALRYIGAFVEPVIGQVEIVSVYRNPQLNSCAGGAPESVHRTMGAVDMVPMHPITREALMASLCRIHLGSGSWNSIGLGFYKGLRFHIDAKKFREWGTAGAHGGYGCTAVMAEGARPNTPAIATPGVTAAAPPPFAAKIVYPPASDPLSPQR</sequence>
<dbReference type="Gene3D" id="3.30.1380.10">
    <property type="match status" value="1"/>
</dbReference>
<proteinExistence type="predicted"/>
<dbReference type="SUPFAM" id="SSF55166">
    <property type="entry name" value="Hedgehog/DD-peptidase"/>
    <property type="match status" value="1"/>
</dbReference>
<feature type="chain" id="PRO_5019383904" evidence="1">
    <location>
        <begin position="20"/>
        <end position="252"/>
    </location>
</feature>
<keyword evidence="3" id="KW-1185">Reference proteome</keyword>
<dbReference type="OrthoDB" id="500593at2"/>
<evidence type="ECO:0000256" key="1">
    <source>
        <dbReference type="SAM" id="SignalP"/>
    </source>
</evidence>
<feature type="signal peptide" evidence="1">
    <location>
        <begin position="1"/>
        <end position="19"/>
    </location>
</feature>
<comment type="caution">
    <text evidence="2">The sequence shown here is derived from an EMBL/GenBank/DDBJ whole genome shotgun (WGS) entry which is preliminary data.</text>
</comment>
<dbReference type="RefSeq" id="WP_119532155.1">
    <property type="nucleotide sequence ID" value="NZ_QXTF01000001.1"/>
</dbReference>